<comment type="caution">
    <text evidence="1">The sequence shown here is derived from an EMBL/GenBank/DDBJ whole genome shotgun (WGS) entry which is preliminary data.</text>
</comment>
<sequence>MEFSGSHRIASPRAAVWAALNDPEVLRQCTPGCQEVVQVSPTEFTAKMVLKIGPMKVAFAGNVTLTELDPPASCRIVGEGQGGVAGFAKGSSLVRLDEEGEETVLTYQTEAKVGGKIAQLGARLIDGTVKKLTGEFFTAFAAVVAPVPEPAEAAAGEA</sequence>
<reference evidence="1" key="1">
    <citation type="journal article" date="2014" name="Int. J. Syst. Evol. Microbiol.">
        <title>Complete genome sequence of Corynebacterium casei LMG S-19264T (=DSM 44701T), isolated from a smear-ripened cheese.</title>
        <authorList>
            <consortium name="US DOE Joint Genome Institute (JGI-PGF)"/>
            <person name="Walter F."/>
            <person name="Albersmeier A."/>
            <person name="Kalinowski J."/>
            <person name="Ruckert C."/>
        </authorList>
    </citation>
    <scope>NUCLEOTIDE SEQUENCE</scope>
    <source>
        <strain evidence="1">VKM B-2789</strain>
    </source>
</reference>
<evidence type="ECO:0000313" key="1">
    <source>
        <dbReference type="EMBL" id="GLK86454.1"/>
    </source>
</evidence>
<gene>
    <name evidence="1" type="ORF">GCM10017653_45240</name>
</gene>
<dbReference type="Pfam" id="PF06240">
    <property type="entry name" value="COXG"/>
    <property type="match status" value="1"/>
</dbReference>
<dbReference type="SUPFAM" id="SSF55961">
    <property type="entry name" value="Bet v1-like"/>
    <property type="match status" value="1"/>
</dbReference>
<dbReference type="PANTHER" id="PTHR38588">
    <property type="entry name" value="BLL0334 PROTEIN"/>
    <property type="match status" value="1"/>
</dbReference>
<evidence type="ECO:0000313" key="2">
    <source>
        <dbReference type="Proteomes" id="UP001143330"/>
    </source>
</evidence>
<dbReference type="Proteomes" id="UP001143330">
    <property type="component" value="Unassembled WGS sequence"/>
</dbReference>
<reference evidence="1" key="2">
    <citation type="submission" date="2023-01" db="EMBL/GenBank/DDBJ databases">
        <authorList>
            <person name="Sun Q."/>
            <person name="Evtushenko L."/>
        </authorList>
    </citation>
    <scope>NUCLEOTIDE SEQUENCE</scope>
    <source>
        <strain evidence="1">VKM B-2789</strain>
    </source>
</reference>
<name>A0A9W6NCD2_9HYPH</name>
<organism evidence="1 2">
    <name type="scientific">Ancylobacter defluvii</name>
    <dbReference type="NCBI Taxonomy" id="1282440"/>
    <lineage>
        <taxon>Bacteria</taxon>
        <taxon>Pseudomonadati</taxon>
        <taxon>Pseudomonadota</taxon>
        <taxon>Alphaproteobacteria</taxon>
        <taxon>Hyphomicrobiales</taxon>
        <taxon>Xanthobacteraceae</taxon>
        <taxon>Ancylobacter</taxon>
    </lineage>
</organism>
<dbReference type="CDD" id="cd05018">
    <property type="entry name" value="CoxG"/>
    <property type="match status" value="1"/>
</dbReference>
<keyword evidence="2" id="KW-1185">Reference proteome</keyword>
<dbReference type="InterPro" id="IPR023393">
    <property type="entry name" value="START-like_dom_sf"/>
</dbReference>
<proteinExistence type="predicted"/>
<dbReference type="RefSeq" id="WP_213363519.1">
    <property type="nucleotide sequence ID" value="NZ_BSFM01000021.1"/>
</dbReference>
<dbReference type="Gene3D" id="3.30.530.20">
    <property type="match status" value="1"/>
</dbReference>
<protein>
    <submittedName>
        <fullName evidence="1">Carbon monoxide dehydrogenase</fullName>
    </submittedName>
</protein>
<dbReference type="InterPro" id="IPR010419">
    <property type="entry name" value="CO_DH_gsu"/>
</dbReference>
<dbReference type="AlphaFoldDB" id="A0A9W6NCD2"/>
<dbReference type="PANTHER" id="PTHR38588:SF1">
    <property type="entry name" value="BLL0334 PROTEIN"/>
    <property type="match status" value="1"/>
</dbReference>
<accession>A0A9W6NCD2</accession>
<dbReference type="EMBL" id="BSFM01000021">
    <property type="protein sequence ID" value="GLK86454.1"/>
    <property type="molecule type" value="Genomic_DNA"/>
</dbReference>